<gene>
    <name evidence="1" type="ORF">DYB32_002996</name>
</gene>
<dbReference type="VEuPathDB" id="FungiDB:H310_03508"/>
<comment type="caution">
    <text evidence="1">The sequence shown here is derived from an EMBL/GenBank/DDBJ whole genome shotgun (WGS) entry which is preliminary data.</text>
</comment>
<evidence type="ECO:0000313" key="1">
    <source>
        <dbReference type="EMBL" id="RHY31958.1"/>
    </source>
</evidence>
<dbReference type="AlphaFoldDB" id="A0A418B1P5"/>
<dbReference type="Proteomes" id="UP000285060">
    <property type="component" value="Unassembled WGS sequence"/>
</dbReference>
<sequence>MVDIADTPDFTAKDCFAAAMEDELLLSTKHESSIKPPHLWTSYLYKNLPTPPTLQQGSTIIRALRHKHPFQPQHRIPARFLHWIQHYMLRHGVRATPDKSELNRDDDDDVWNRAVNEEPPVAESSFLLPANQRYLSSIEEWLRTESPVTNATLVYYMHMHFDATSPDFPSPPSVLSAMIDYVRVQLHAELADVPTLEDSIYYSLPKTIMHKPKYRKYLESCVVRHPNMPFEDIVRIMLDKAQLPPSKDNVPSMRELYRWWKATVNDLVCAGLGHGTRVPDCTLEEADVARVPPVLKDWLGDIETAKKKLPKMLNLPDDMEIFAI</sequence>
<protein>
    <submittedName>
        <fullName evidence="1">Uncharacterized protein</fullName>
    </submittedName>
</protein>
<dbReference type="EMBL" id="QUSY01000171">
    <property type="protein sequence ID" value="RHY31958.1"/>
    <property type="molecule type" value="Genomic_DNA"/>
</dbReference>
<proteinExistence type="predicted"/>
<keyword evidence="2" id="KW-1185">Reference proteome</keyword>
<reference evidence="1 2" key="1">
    <citation type="submission" date="2018-08" db="EMBL/GenBank/DDBJ databases">
        <title>Aphanomyces genome sequencing and annotation.</title>
        <authorList>
            <person name="Minardi D."/>
            <person name="Oidtmann B."/>
            <person name="Van Der Giezen M."/>
            <person name="Studholme D.J."/>
        </authorList>
    </citation>
    <scope>NUCLEOTIDE SEQUENCE [LARGE SCALE GENOMIC DNA]</scope>
    <source>
        <strain evidence="1 2">NJM0002</strain>
    </source>
</reference>
<name>A0A418B1P5_9STRA</name>
<accession>A0A418B1P5</accession>
<evidence type="ECO:0000313" key="2">
    <source>
        <dbReference type="Proteomes" id="UP000285060"/>
    </source>
</evidence>
<organism evidence="1 2">
    <name type="scientific">Aphanomyces invadans</name>
    <dbReference type="NCBI Taxonomy" id="157072"/>
    <lineage>
        <taxon>Eukaryota</taxon>
        <taxon>Sar</taxon>
        <taxon>Stramenopiles</taxon>
        <taxon>Oomycota</taxon>
        <taxon>Saprolegniomycetes</taxon>
        <taxon>Saprolegniales</taxon>
        <taxon>Verrucalvaceae</taxon>
        <taxon>Aphanomyces</taxon>
    </lineage>
</organism>